<evidence type="ECO:0000256" key="4">
    <source>
        <dbReference type="ARBA" id="ARBA00022989"/>
    </source>
</evidence>
<dbReference type="InterPro" id="IPR050790">
    <property type="entry name" value="ExbB/TolQ_transport"/>
</dbReference>
<evidence type="ECO:0000256" key="2">
    <source>
        <dbReference type="ARBA" id="ARBA00022475"/>
    </source>
</evidence>
<keyword evidence="10" id="KW-1185">Reference proteome</keyword>
<proteinExistence type="inferred from homology"/>
<dbReference type="PANTHER" id="PTHR30625:SF17">
    <property type="entry name" value="TOLQ-RELATED"/>
    <property type="match status" value="1"/>
</dbReference>
<evidence type="ECO:0000256" key="5">
    <source>
        <dbReference type="ARBA" id="ARBA00023136"/>
    </source>
</evidence>
<keyword evidence="6" id="KW-0653">Protein transport</keyword>
<evidence type="ECO:0000256" key="7">
    <source>
        <dbReference type="SAM" id="Phobius"/>
    </source>
</evidence>
<accession>A0ABR4XM13</accession>
<comment type="similarity">
    <text evidence="6">Belongs to the exbB/tolQ family.</text>
</comment>
<evidence type="ECO:0000256" key="3">
    <source>
        <dbReference type="ARBA" id="ARBA00022692"/>
    </source>
</evidence>
<evidence type="ECO:0000256" key="6">
    <source>
        <dbReference type="RuleBase" id="RU004057"/>
    </source>
</evidence>
<protein>
    <submittedName>
        <fullName evidence="9">Biopolymer transporter ExbB</fullName>
    </submittedName>
</protein>
<keyword evidence="3 7" id="KW-0812">Transmembrane</keyword>
<name>A0ABR4XM13_9PORP</name>
<feature type="transmembrane region" description="Helical" evidence="7">
    <location>
        <begin position="189"/>
        <end position="210"/>
    </location>
</feature>
<reference evidence="9 10" key="1">
    <citation type="submission" date="2014-08" db="EMBL/GenBank/DDBJ databases">
        <title>Porphyromonas canoris strain:OH2762 Genome sequencing.</title>
        <authorList>
            <person name="Wallis C."/>
            <person name="Deusch O."/>
            <person name="O'Flynn C."/>
            <person name="Davis I."/>
            <person name="Jospin G."/>
            <person name="Darling A.E."/>
            <person name="Coil D.A."/>
            <person name="Alexiev A."/>
            <person name="Horsfall A."/>
            <person name="Kirkwood N."/>
            <person name="Harris S."/>
            <person name="Eisen J.A."/>
        </authorList>
    </citation>
    <scope>NUCLEOTIDE SEQUENCE [LARGE SCALE GENOMIC DNA]</scope>
    <source>
        <strain evidence="10">COT-108 OH2762</strain>
    </source>
</reference>
<feature type="domain" description="MotA/TolQ/ExbB proton channel" evidence="8">
    <location>
        <begin position="106"/>
        <end position="225"/>
    </location>
</feature>
<dbReference type="InterPro" id="IPR002898">
    <property type="entry name" value="MotA_ExbB_proton_chnl"/>
</dbReference>
<dbReference type="PANTHER" id="PTHR30625">
    <property type="entry name" value="PROTEIN TOLQ"/>
    <property type="match status" value="1"/>
</dbReference>
<organism evidence="9 10">
    <name type="scientific">Porphyromonas canoris</name>
    <dbReference type="NCBI Taxonomy" id="36875"/>
    <lineage>
        <taxon>Bacteria</taxon>
        <taxon>Pseudomonadati</taxon>
        <taxon>Bacteroidota</taxon>
        <taxon>Bacteroidia</taxon>
        <taxon>Bacteroidales</taxon>
        <taxon>Porphyromonadaceae</taxon>
        <taxon>Porphyromonas</taxon>
    </lineage>
</organism>
<evidence type="ECO:0000256" key="1">
    <source>
        <dbReference type="ARBA" id="ARBA00004651"/>
    </source>
</evidence>
<keyword evidence="5 7" id="KW-0472">Membrane</keyword>
<dbReference type="Pfam" id="PF01618">
    <property type="entry name" value="MotA_ExbB"/>
    <property type="match status" value="1"/>
</dbReference>
<sequence length="240" mass="25756">MNIYSILAQVQPGSMPDLSGTTEGAAAAMPVAPESLSLLDLAMKGGPIMIVLLLLSILAIYLFIERYLVIRKAARTNHTFMNQIRDYMKEGKISSALSLCEAEGTPGARMIQKGIQRLGRPMQDLSVAVENVGNIEIAKLEKGLPLLATVAAGAPMIGFLGTVTGMIHAFFDMASAGNNVNISLLSSGIYEALVTTVGGLIVGIICLFAYNHLVYRIDHVVTKSETQALEFMDMLNEPIK</sequence>
<comment type="caution">
    <text evidence="9">The sequence shown here is derived from an EMBL/GenBank/DDBJ whole genome shotgun (WGS) entry which is preliminary data.</text>
</comment>
<keyword evidence="4 7" id="KW-1133">Transmembrane helix</keyword>
<evidence type="ECO:0000313" key="9">
    <source>
        <dbReference type="EMBL" id="KGN91985.1"/>
    </source>
</evidence>
<keyword evidence="2" id="KW-1003">Cell membrane</keyword>
<keyword evidence="6" id="KW-0813">Transport</keyword>
<gene>
    <name evidence="9" type="ORF">HQ43_08025</name>
</gene>
<evidence type="ECO:0000259" key="8">
    <source>
        <dbReference type="Pfam" id="PF01618"/>
    </source>
</evidence>
<dbReference type="EMBL" id="JQZV01000013">
    <property type="protein sequence ID" value="KGN91985.1"/>
    <property type="molecule type" value="Genomic_DNA"/>
</dbReference>
<dbReference type="RefSeq" id="WP_036791758.1">
    <property type="nucleotide sequence ID" value="NZ_JQZV01000013.1"/>
</dbReference>
<comment type="subcellular location">
    <subcellularLocation>
        <location evidence="1">Cell membrane</location>
        <topology evidence="1">Multi-pass membrane protein</topology>
    </subcellularLocation>
    <subcellularLocation>
        <location evidence="6">Membrane</location>
        <topology evidence="6">Multi-pass membrane protein</topology>
    </subcellularLocation>
</comment>
<evidence type="ECO:0000313" key="10">
    <source>
        <dbReference type="Proteomes" id="UP000030101"/>
    </source>
</evidence>
<dbReference type="Proteomes" id="UP000030101">
    <property type="component" value="Unassembled WGS sequence"/>
</dbReference>
<feature type="transmembrane region" description="Helical" evidence="7">
    <location>
        <begin position="45"/>
        <end position="64"/>
    </location>
</feature>
<feature type="transmembrane region" description="Helical" evidence="7">
    <location>
        <begin position="146"/>
        <end position="169"/>
    </location>
</feature>